<proteinExistence type="predicted"/>
<evidence type="ECO:0000313" key="4">
    <source>
        <dbReference type="Proteomes" id="UP001262889"/>
    </source>
</evidence>
<reference evidence="3 4" key="1">
    <citation type="submission" date="2023-09" db="EMBL/GenBank/DDBJ databases">
        <authorList>
            <person name="Rey-Velasco X."/>
        </authorList>
    </citation>
    <scope>NUCLEOTIDE SEQUENCE [LARGE SCALE GENOMIC DNA]</scope>
    <source>
        <strain evidence="3 4">F363</strain>
    </source>
</reference>
<dbReference type="PANTHER" id="PTHR12526:SF630">
    <property type="entry name" value="GLYCOSYLTRANSFERASE"/>
    <property type="match status" value="1"/>
</dbReference>
<dbReference type="GO" id="GO:0016757">
    <property type="term" value="F:glycosyltransferase activity"/>
    <property type="evidence" value="ECO:0007669"/>
    <property type="project" value="UniProtKB-KW"/>
</dbReference>
<dbReference type="CDD" id="cd03801">
    <property type="entry name" value="GT4_PimA-like"/>
    <property type="match status" value="1"/>
</dbReference>
<dbReference type="EMBL" id="JAVRHQ010000018">
    <property type="protein sequence ID" value="MDT0643874.1"/>
    <property type="molecule type" value="Genomic_DNA"/>
</dbReference>
<dbReference type="Proteomes" id="UP001262889">
    <property type="component" value="Unassembled WGS sequence"/>
</dbReference>
<evidence type="ECO:0000259" key="2">
    <source>
        <dbReference type="Pfam" id="PF13439"/>
    </source>
</evidence>
<name>A0ABU3CC19_9FLAO</name>
<protein>
    <submittedName>
        <fullName evidence="3">Glycosyltransferase family 4 protein</fullName>
        <ecNumber evidence="3">2.4.-.-</ecNumber>
    </submittedName>
</protein>
<dbReference type="Gene3D" id="3.40.50.2000">
    <property type="entry name" value="Glycogen Phosphorylase B"/>
    <property type="match status" value="2"/>
</dbReference>
<dbReference type="SUPFAM" id="SSF53756">
    <property type="entry name" value="UDP-Glycosyltransferase/glycogen phosphorylase"/>
    <property type="match status" value="1"/>
</dbReference>
<dbReference type="Pfam" id="PF13439">
    <property type="entry name" value="Glyco_transf_4"/>
    <property type="match status" value="1"/>
</dbReference>
<comment type="caution">
    <text evidence="3">The sequence shown here is derived from an EMBL/GenBank/DDBJ whole genome shotgun (WGS) entry which is preliminary data.</text>
</comment>
<dbReference type="InterPro" id="IPR028098">
    <property type="entry name" value="Glyco_trans_4-like_N"/>
</dbReference>
<dbReference type="Pfam" id="PF00534">
    <property type="entry name" value="Glycos_transf_1"/>
    <property type="match status" value="1"/>
</dbReference>
<keyword evidence="4" id="KW-1185">Reference proteome</keyword>
<dbReference type="PANTHER" id="PTHR12526">
    <property type="entry name" value="GLYCOSYLTRANSFERASE"/>
    <property type="match status" value="1"/>
</dbReference>
<feature type="domain" description="Glycosyl transferase family 1" evidence="1">
    <location>
        <begin position="176"/>
        <end position="343"/>
    </location>
</feature>
<dbReference type="RefSeq" id="WP_311535493.1">
    <property type="nucleotide sequence ID" value="NZ_JAVRHQ010000018.1"/>
</dbReference>
<gene>
    <name evidence="3" type="ORF">RM553_13630</name>
</gene>
<organism evidence="3 4">
    <name type="scientific">Autumnicola tepida</name>
    <dbReference type="NCBI Taxonomy" id="3075595"/>
    <lineage>
        <taxon>Bacteria</taxon>
        <taxon>Pseudomonadati</taxon>
        <taxon>Bacteroidota</taxon>
        <taxon>Flavobacteriia</taxon>
        <taxon>Flavobacteriales</taxon>
        <taxon>Flavobacteriaceae</taxon>
        <taxon>Autumnicola</taxon>
    </lineage>
</organism>
<keyword evidence="3" id="KW-0808">Transferase</keyword>
<accession>A0ABU3CC19</accession>
<feature type="domain" description="Glycosyltransferase subfamily 4-like N-terminal" evidence="2">
    <location>
        <begin position="12"/>
        <end position="165"/>
    </location>
</feature>
<keyword evidence="3" id="KW-0328">Glycosyltransferase</keyword>
<evidence type="ECO:0000313" key="3">
    <source>
        <dbReference type="EMBL" id="MDT0643874.1"/>
    </source>
</evidence>
<dbReference type="InterPro" id="IPR001296">
    <property type="entry name" value="Glyco_trans_1"/>
</dbReference>
<sequence length="371" mass="42745">MKILHLSAVRSWGGGEKHIENLCLEMAEHHPEATNIVLCRKGDLFEQSLQKQNIRHCTSPVFTNFDFRYALKIMVVCRKEDIDIIHIHDPKALALAIAADKFTNLPPFIFSKKTSFPIKNRKSTLYKYNYPKIRRILCVSEESKKVMSGIVEEFKLKQIYHGFRPQREKQLLKPEVIRKTLKIPEGKKIIGNIANHTWPKNLETFLKVAHHLIHKNDRKDVHFVQIGGFDRETPGLQKKLKELRLEEHLNFYGFLPDASSCLPAFDVLILTSKSEGLPNVIYEAAFHKIPIVSTNVGGIPEIVSHMENGLLADAFNAEKLAEQIIFMLENKETAKTFTEAAHKNLLKNFTTKQMARETLQEYKDVLNERRI</sequence>
<dbReference type="EC" id="2.4.-.-" evidence="3"/>
<evidence type="ECO:0000259" key="1">
    <source>
        <dbReference type="Pfam" id="PF00534"/>
    </source>
</evidence>